<name>A0ABW9D519_9BURK</name>
<organism evidence="1 2">
    <name type="scientific">Paraburkholderia dilworthii</name>
    <dbReference type="NCBI Taxonomy" id="948106"/>
    <lineage>
        <taxon>Bacteria</taxon>
        <taxon>Pseudomonadati</taxon>
        <taxon>Pseudomonadota</taxon>
        <taxon>Betaproteobacteria</taxon>
        <taxon>Burkholderiales</taxon>
        <taxon>Burkholderiaceae</taxon>
        <taxon>Paraburkholderia</taxon>
    </lineage>
</organism>
<reference evidence="1 2" key="1">
    <citation type="journal article" date="2024" name="Chem. Sci.">
        <title>Discovery of megapolipeptins by genome mining of a Burkholderiales bacteria collection.</title>
        <authorList>
            <person name="Paulo B.S."/>
            <person name="Recchia M.J.J."/>
            <person name="Lee S."/>
            <person name="Fergusson C.H."/>
            <person name="Romanowski S.B."/>
            <person name="Hernandez A."/>
            <person name="Krull N."/>
            <person name="Liu D.Y."/>
            <person name="Cavanagh H."/>
            <person name="Bos A."/>
            <person name="Gray C.A."/>
            <person name="Murphy B.T."/>
            <person name="Linington R.G."/>
            <person name="Eustaquio A.S."/>
        </authorList>
    </citation>
    <scope>NUCLEOTIDE SEQUENCE [LARGE SCALE GENOMIC DNA]</scope>
    <source>
        <strain evidence="1 2">RL17-335-BIF-A</strain>
    </source>
</reference>
<protein>
    <submittedName>
        <fullName evidence="1">Uncharacterized protein</fullName>
    </submittedName>
</protein>
<dbReference type="Proteomes" id="UP001629367">
    <property type="component" value="Unassembled WGS sequence"/>
</dbReference>
<dbReference type="EMBL" id="JAQQBZ010000007">
    <property type="protein sequence ID" value="MFM0593981.1"/>
    <property type="molecule type" value="Genomic_DNA"/>
</dbReference>
<dbReference type="RefSeq" id="WP_408212422.1">
    <property type="nucleotide sequence ID" value="NZ_JAQQBZ010000007.1"/>
</dbReference>
<gene>
    <name evidence="1" type="ORF">PQQ68_13220</name>
</gene>
<sequence length="152" mass="16801">MTTTHTTAERYARTTAFPGRAVGFFVAQMLDGSGRTWFIEDVSSAIALNVQLRADARGHDREALRTQNLEGFFSFTAGGFAMTTTMKPKKIKSRKDATFALRLSSRLLDEFNTATEARDTRAVDVLRFFIASYVKDPTICPLGLPEHNSSAA</sequence>
<proteinExistence type="predicted"/>
<accession>A0ABW9D519</accession>
<keyword evidence="2" id="KW-1185">Reference proteome</keyword>
<evidence type="ECO:0000313" key="1">
    <source>
        <dbReference type="EMBL" id="MFM0593981.1"/>
    </source>
</evidence>
<comment type="caution">
    <text evidence="1">The sequence shown here is derived from an EMBL/GenBank/DDBJ whole genome shotgun (WGS) entry which is preliminary data.</text>
</comment>
<evidence type="ECO:0000313" key="2">
    <source>
        <dbReference type="Proteomes" id="UP001629367"/>
    </source>
</evidence>